<proteinExistence type="predicted"/>
<dbReference type="PROSITE" id="PS51379">
    <property type="entry name" value="4FE4S_FER_2"/>
    <property type="match status" value="1"/>
</dbReference>
<sequence length="62" mass="6385">MKAFVDKDICIGCGACTGICPEVFDMDDDGLAVAKSEELTADVVDSAIEAQEGCPVCAISVD</sequence>
<keyword evidence="5 6" id="KW-0411">Iron-sulfur</keyword>
<keyword evidence="1 6" id="KW-0813">Transport</keyword>
<gene>
    <name evidence="8" type="ORF">SAMN04488530_10490</name>
</gene>
<keyword evidence="2 6" id="KW-0479">Metal-binding</keyword>
<reference evidence="9" key="1">
    <citation type="submission" date="2016-11" db="EMBL/GenBank/DDBJ databases">
        <authorList>
            <person name="Varghese N."/>
            <person name="Submissions S."/>
        </authorList>
    </citation>
    <scope>NUCLEOTIDE SEQUENCE [LARGE SCALE GENOMIC DNA]</scope>
    <source>
        <strain evidence="9">DSM 2635</strain>
    </source>
</reference>
<keyword evidence="9" id="KW-1185">Reference proteome</keyword>
<evidence type="ECO:0000256" key="5">
    <source>
        <dbReference type="ARBA" id="ARBA00023014"/>
    </source>
</evidence>
<dbReference type="AlphaFoldDB" id="A0A1M5LD87"/>
<dbReference type="OrthoDB" id="9803319at2"/>
<dbReference type="GO" id="GO:0009055">
    <property type="term" value="F:electron transfer activity"/>
    <property type="evidence" value="ECO:0007669"/>
    <property type="project" value="UniProtKB-UniRule"/>
</dbReference>
<dbReference type="Proteomes" id="UP000243255">
    <property type="component" value="Unassembled WGS sequence"/>
</dbReference>
<keyword evidence="3 6" id="KW-0249">Electron transport</keyword>
<dbReference type="PROSITE" id="PS00198">
    <property type="entry name" value="4FE4S_FER_1"/>
    <property type="match status" value="1"/>
</dbReference>
<organism evidence="8 9">
    <name type="scientific">Asaccharospora irregularis DSM 2635</name>
    <dbReference type="NCBI Taxonomy" id="1121321"/>
    <lineage>
        <taxon>Bacteria</taxon>
        <taxon>Bacillati</taxon>
        <taxon>Bacillota</taxon>
        <taxon>Clostridia</taxon>
        <taxon>Peptostreptococcales</taxon>
        <taxon>Peptostreptococcaceae</taxon>
        <taxon>Asaccharospora</taxon>
    </lineage>
</organism>
<comment type="function">
    <text evidence="6">Ferredoxins are iron-sulfur proteins that transfer electrons in a wide variety of metabolic reactions.</text>
</comment>
<protein>
    <recommendedName>
        <fullName evidence="6">Ferredoxin</fullName>
    </recommendedName>
</protein>
<evidence type="ECO:0000256" key="3">
    <source>
        <dbReference type="ARBA" id="ARBA00022982"/>
    </source>
</evidence>
<name>A0A1M5LD87_9FIRM</name>
<dbReference type="Pfam" id="PF13370">
    <property type="entry name" value="Fer4_13"/>
    <property type="match status" value="1"/>
</dbReference>
<evidence type="ECO:0000259" key="7">
    <source>
        <dbReference type="PROSITE" id="PS51379"/>
    </source>
</evidence>
<evidence type="ECO:0000313" key="8">
    <source>
        <dbReference type="EMBL" id="SHG62988.1"/>
    </source>
</evidence>
<dbReference type="STRING" id="1121321.SAMN04488530_10490"/>
<evidence type="ECO:0000256" key="1">
    <source>
        <dbReference type="ARBA" id="ARBA00022448"/>
    </source>
</evidence>
<dbReference type="InterPro" id="IPR001080">
    <property type="entry name" value="3Fe4S_ferredoxin"/>
</dbReference>
<dbReference type="PANTHER" id="PTHR36923:SF3">
    <property type="entry name" value="FERREDOXIN"/>
    <property type="match status" value="1"/>
</dbReference>
<dbReference type="PRINTS" id="PR00352">
    <property type="entry name" value="3FE4SFRDOXIN"/>
</dbReference>
<dbReference type="InterPro" id="IPR017896">
    <property type="entry name" value="4Fe4S_Fe-S-bd"/>
</dbReference>
<accession>A0A1M5LD87</accession>
<evidence type="ECO:0000256" key="6">
    <source>
        <dbReference type="RuleBase" id="RU368020"/>
    </source>
</evidence>
<dbReference type="RefSeq" id="WP_073124218.1">
    <property type="nucleotide sequence ID" value="NZ_BAABCH010000006.1"/>
</dbReference>
<feature type="domain" description="4Fe-4S ferredoxin-type" evidence="7">
    <location>
        <begin position="1"/>
        <end position="29"/>
    </location>
</feature>
<dbReference type="EMBL" id="FQWX01000004">
    <property type="protein sequence ID" value="SHG62988.1"/>
    <property type="molecule type" value="Genomic_DNA"/>
</dbReference>
<dbReference type="InterPro" id="IPR017900">
    <property type="entry name" value="4Fe4S_Fe_S_CS"/>
</dbReference>
<dbReference type="GO" id="GO:0051536">
    <property type="term" value="F:iron-sulfur cluster binding"/>
    <property type="evidence" value="ECO:0007669"/>
    <property type="project" value="UniProtKB-KW"/>
</dbReference>
<dbReference type="Gene3D" id="3.30.70.20">
    <property type="match status" value="1"/>
</dbReference>
<dbReference type="GO" id="GO:0005506">
    <property type="term" value="F:iron ion binding"/>
    <property type="evidence" value="ECO:0007669"/>
    <property type="project" value="UniProtKB-UniRule"/>
</dbReference>
<dbReference type="InterPro" id="IPR051269">
    <property type="entry name" value="Fe-S_cluster_ET"/>
</dbReference>
<evidence type="ECO:0000256" key="4">
    <source>
        <dbReference type="ARBA" id="ARBA00023004"/>
    </source>
</evidence>
<evidence type="ECO:0000256" key="2">
    <source>
        <dbReference type="ARBA" id="ARBA00022723"/>
    </source>
</evidence>
<evidence type="ECO:0000313" key="9">
    <source>
        <dbReference type="Proteomes" id="UP000243255"/>
    </source>
</evidence>
<dbReference type="PANTHER" id="PTHR36923">
    <property type="entry name" value="FERREDOXIN"/>
    <property type="match status" value="1"/>
</dbReference>
<dbReference type="SUPFAM" id="SSF54862">
    <property type="entry name" value="4Fe-4S ferredoxins"/>
    <property type="match status" value="1"/>
</dbReference>
<keyword evidence="4 6" id="KW-0408">Iron</keyword>